<name>A0AAD7RBM2_9TELE</name>
<proteinExistence type="predicted"/>
<sequence length="105" mass="11405">MILLAHLGDARALNSFSVSARLFGTASEAEVSMAAITAFSTAGLNWFCARRGEWLRPQARPQKVESSLDHSNGLRSHLLPQSFQPAAGQTPPPYINLASPRFPDQ</sequence>
<evidence type="ECO:0000313" key="2">
    <source>
        <dbReference type="EMBL" id="KAJ8372131.1"/>
    </source>
</evidence>
<feature type="region of interest" description="Disordered" evidence="1">
    <location>
        <begin position="60"/>
        <end position="105"/>
    </location>
</feature>
<evidence type="ECO:0000256" key="1">
    <source>
        <dbReference type="SAM" id="MobiDB-lite"/>
    </source>
</evidence>
<protein>
    <submittedName>
        <fullName evidence="2">Uncharacterized protein</fullName>
    </submittedName>
</protein>
<accession>A0AAD7RBM2</accession>
<dbReference type="Proteomes" id="UP001221898">
    <property type="component" value="Unassembled WGS sequence"/>
</dbReference>
<gene>
    <name evidence="2" type="ORF">AAFF_G00294460</name>
</gene>
<evidence type="ECO:0000313" key="3">
    <source>
        <dbReference type="Proteomes" id="UP001221898"/>
    </source>
</evidence>
<feature type="compositionally biased region" description="Polar residues" evidence="1">
    <location>
        <begin position="69"/>
        <end position="84"/>
    </location>
</feature>
<reference evidence="2" key="1">
    <citation type="journal article" date="2023" name="Science">
        <title>Genome structures resolve the early diversification of teleost fishes.</title>
        <authorList>
            <person name="Parey E."/>
            <person name="Louis A."/>
            <person name="Montfort J."/>
            <person name="Bouchez O."/>
            <person name="Roques C."/>
            <person name="Iampietro C."/>
            <person name="Lluch J."/>
            <person name="Castinel A."/>
            <person name="Donnadieu C."/>
            <person name="Desvignes T."/>
            <person name="Floi Bucao C."/>
            <person name="Jouanno E."/>
            <person name="Wen M."/>
            <person name="Mejri S."/>
            <person name="Dirks R."/>
            <person name="Jansen H."/>
            <person name="Henkel C."/>
            <person name="Chen W.J."/>
            <person name="Zahm M."/>
            <person name="Cabau C."/>
            <person name="Klopp C."/>
            <person name="Thompson A.W."/>
            <person name="Robinson-Rechavi M."/>
            <person name="Braasch I."/>
            <person name="Lecointre G."/>
            <person name="Bobe J."/>
            <person name="Postlethwait J.H."/>
            <person name="Berthelot C."/>
            <person name="Roest Crollius H."/>
            <person name="Guiguen Y."/>
        </authorList>
    </citation>
    <scope>NUCLEOTIDE SEQUENCE</scope>
    <source>
        <strain evidence="2">NC1722</strain>
    </source>
</reference>
<dbReference type="AlphaFoldDB" id="A0AAD7RBM2"/>
<dbReference type="EMBL" id="JAINUG010000415">
    <property type="protein sequence ID" value="KAJ8372131.1"/>
    <property type="molecule type" value="Genomic_DNA"/>
</dbReference>
<comment type="caution">
    <text evidence="2">The sequence shown here is derived from an EMBL/GenBank/DDBJ whole genome shotgun (WGS) entry which is preliminary data.</text>
</comment>
<keyword evidence="3" id="KW-1185">Reference proteome</keyword>
<organism evidence="2 3">
    <name type="scientific">Aldrovandia affinis</name>
    <dbReference type="NCBI Taxonomy" id="143900"/>
    <lineage>
        <taxon>Eukaryota</taxon>
        <taxon>Metazoa</taxon>
        <taxon>Chordata</taxon>
        <taxon>Craniata</taxon>
        <taxon>Vertebrata</taxon>
        <taxon>Euteleostomi</taxon>
        <taxon>Actinopterygii</taxon>
        <taxon>Neopterygii</taxon>
        <taxon>Teleostei</taxon>
        <taxon>Notacanthiformes</taxon>
        <taxon>Halosauridae</taxon>
        <taxon>Aldrovandia</taxon>
    </lineage>
</organism>